<dbReference type="AlphaFoldDB" id="A0AAU7C928"/>
<dbReference type="EMBL" id="CP155447">
    <property type="protein sequence ID" value="XBH01724.1"/>
    <property type="molecule type" value="Genomic_DNA"/>
</dbReference>
<dbReference type="RefSeq" id="WP_406694469.1">
    <property type="nucleotide sequence ID" value="NZ_CP155447.1"/>
</dbReference>
<feature type="signal peptide" evidence="1">
    <location>
        <begin position="1"/>
        <end position="21"/>
    </location>
</feature>
<feature type="chain" id="PRO_5043605006" evidence="1">
    <location>
        <begin position="22"/>
        <end position="398"/>
    </location>
</feature>
<evidence type="ECO:0000313" key="2">
    <source>
        <dbReference type="EMBL" id="XBH01724.1"/>
    </source>
</evidence>
<protein>
    <submittedName>
        <fullName evidence="2">DUF1501 domain-containing protein</fullName>
    </submittedName>
</protein>
<gene>
    <name evidence="2" type="ORF">V5E97_25680</name>
</gene>
<dbReference type="PANTHER" id="PTHR43737:SF1">
    <property type="entry name" value="DUF1501 DOMAIN-CONTAINING PROTEIN"/>
    <property type="match status" value="1"/>
</dbReference>
<dbReference type="PROSITE" id="PS51318">
    <property type="entry name" value="TAT"/>
    <property type="match status" value="1"/>
</dbReference>
<reference evidence="2" key="1">
    <citation type="submission" date="2024-05" db="EMBL/GenBank/DDBJ databases">
        <title>Planctomycetes of the genus Singulisphaera possess chitinolytic capabilities.</title>
        <authorList>
            <person name="Ivanova A."/>
        </authorList>
    </citation>
    <scope>NUCLEOTIDE SEQUENCE</scope>
    <source>
        <strain evidence="2">Ch08T</strain>
    </source>
</reference>
<dbReference type="PANTHER" id="PTHR43737">
    <property type="entry name" value="BLL7424 PROTEIN"/>
    <property type="match status" value="1"/>
</dbReference>
<keyword evidence="1" id="KW-0732">Signal</keyword>
<sequence>MNSRRNFLKTALRGSSLIALAPTVPGFLARTARAATADRDGRVLVVVQLDGGNDGINTIVPFTDEGYARHRKTLRLQNNQIIKINETIGLHPAMREAGKLLESGQLAIVPGVGYPNPSRSHFQSMAVWQSGRLDPEEHGGPGWIGRGLDTAGGRAESLFVGSGAPPAALQGRRSNALSLERMEDLALAPPRDALRTDLAGEPGDNLSAFVRQSMLDAYASADRLGELSRNREAEARYPATALAERLRTVSRLLKGGYAARVFYTTQGGYDTHAGQLFSHADLLRTLSEALKAFLDDLAAAGLAERVLVLGFSEFGRRVAENGSAGTDHGTAGPVLLAGAGVRPGLAGPYPSLTDLEAGDLKMSVDFRRVYATIQTGWLGLPADPALGDNVSPLPLLQV</sequence>
<name>A0AAU7C928_9BACT</name>
<organism evidence="2">
    <name type="scientific">Singulisphaera sp. Ch08</name>
    <dbReference type="NCBI Taxonomy" id="3120278"/>
    <lineage>
        <taxon>Bacteria</taxon>
        <taxon>Pseudomonadati</taxon>
        <taxon>Planctomycetota</taxon>
        <taxon>Planctomycetia</taxon>
        <taxon>Isosphaerales</taxon>
        <taxon>Isosphaeraceae</taxon>
        <taxon>Singulisphaera</taxon>
    </lineage>
</organism>
<accession>A0AAU7C928</accession>
<dbReference type="InterPro" id="IPR006311">
    <property type="entry name" value="TAT_signal"/>
</dbReference>
<dbReference type="Pfam" id="PF07394">
    <property type="entry name" value="DUF1501"/>
    <property type="match status" value="1"/>
</dbReference>
<dbReference type="InterPro" id="IPR010869">
    <property type="entry name" value="DUF1501"/>
</dbReference>
<proteinExistence type="predicted"/>
<evidence type="ECO:0000256" key="1">
    <source>
        <dbReference type="SAM" id="SignalP"/>
    </source>
</evidence>